<evidence type="ECO:0000313" key="2">
    <source>
        <dbReference type="Proteomes" id="UP000886595"/>
    </source>
</evidence>
<organism evidence="1 2">
    <name type="scientific">Brassica carinata</name>
    <name type="common">Ethiopian mustard</name>
    <name type="synonym">Abyssinian cabbage</name>
    <dbReference type="NCBI Taxonomy" id="52824"/>
    <lineage>
        <taxon>Eukaryota</taxon>
        <taxon>Viridiplantae</taxon>
        <taxon>Streptophyta</taxon>
        <taxon>Embryophyta</taxon>
        <taxon>Tracheophyta</taxon>
        <taxon>Spermatophyta</taxon>
        <taxon>Magnoliopsida</taxon>
        <taxon>eudicotyledons</taxon>
        <taxon>Gunneridae</taxon>
        <taxon>Pentapetalae</taxon>
        <taxon>rosids</taxon>
        <taxon>malvids</taxon>
        <taxon>Brassicales</taxon>
        <taxon>Brassicaceae</taxon>
        <taxon>Brassiceae</taxon>
        <taxon>Brassica</taxon>
    </lineage>
</organism>
<sequence>MIFTNNGVSVPLIPPPEITLIMFVYKMKLVCILNGCEHWRSRVNGILYDQASSVATITAVTASNINTASVDLSSVYTAAAAPINSFISPEDYEAVRSWRELKRESA</sequence>
<name>A0A8X7UHS7_BRACI</name>
<accession>A0A8X7UHS7</accession>
<dbReference type="EMBL" id="JAAMPC010000012">
    <property type="protein sequence ID" value="KAG2278086.1"/>
    <property type="molecule type" value="Genomic_DNA"/>
</dbReference>
<gene>
    <name evidence="1" type="ORF">Bca52824_060641</name>
</gene>
<comment type="caution">
    <text evidence="1">The sequence shown here is derived from an EMBL/GenBank/DDBJ whole genome shotgun (WGS) entry which is preliminary data.</text>
</comment>
<dbReference type="Proteomes" id="UP000886595">
    <property type="component" value="Unassembled WGS sequence"/>
</dbReference>
<proteinExistence type="predicted"/>
<evidence type="ECO:0000313" key="1">
    <source>
        <dbReference type="EMBL" id="KAG2278086.1"/>
    </source>
</evidence>
<reference evidence="1 2" key="1">
    <citation type="submission" date="2020-02" db="EMBL/GenBank/DDBJ databases">
        <authorList>
            <person name="Ma Q."/>
            <person name="Huang Y."/>
            <person name="Song X."/>
            <person name="Pei D."/>
        </authorList>
    </citation>
    <scope>NUCLEOTIDE SEQUENCE [LARGE SCALE GENOMIC DNA]</scope>
    <source>
        <strain evidence="1">Sxm20200214</strain>
        <tissue evidence="1">Leaf</tissue>
    </source>
</reference>
<keyword evidence="2" id="KW-1185">Reference proteome</keyword>
<protein>
    <submittedName>
        <fullName evidence="1">Uncharacterized protein</fullName>
    </submittedName>
</protein>
<dbReference type="AlphaFoldDB" id="A0A8X7UHS7"/>